<evidence type="ECO:0000313" key="2">
    <source>
        <dbReference type="Proteomes" id="UP000783863"/>
    </source>
</evidence>
<proteinExistence type="predicted"/>
<gene>
    <name evidence="1" type="ORF">EGD98_18855</name>
</gene>
<evidence type="ECO:0000313" key="1">
    <source>
        <dbReference type="EMBL" id="MBX0305707.1"/>
    </source>
</evidence>
<sequence>MATTQCTDSKAVGTVDAQAQDTGRSVVDIVTADLRLTDWNVYRTVSECSEDTIHRLQA</sequence>
<reference evidence="1" key="1">
    <citation type="submission" date="2021-06" db="EMBL/GenBank/DDBJ databases">
        <title>Halomicroarcula sp. F24A a new haloarchaeum isolated from saline soil.</title>
        <authorList>
            <person name="Duran-Viseras A."/>
            <person name="Sanchez-Porro C."/>
            <person name="Ventosa A."/>
        </authorList>
    </citation>
    <scope>NUCLEOTIDE SEQUENCE</scope>
    <source>
        <strain evidence="1">F24A</strain>
    </source>
</reference>
<name>A0A8J7YHM3_9EURY</name>
<organism evidence="1 2">
    <name type="scientific">Haloarcula salinisoli</name>
    <dbReference type="NCBI Taxonomy" id="2487746"/>
    <lineage>
        <taxon>Archaea</taxon>
        <taxon>Methanobacteriati</taxon>
        <taxon>Methanobacteriota</taxon>
        <taxon>Stenosarchaea group</taxon>
        <taxon>Halobacteria</taxon>
        <taxon>Halobacteriales</taxon>
        <taxon>Haloarculaceae</taxon>
        <taxon>Haloarcula</taxon>
    </lineage>
</organism>
<dbReference type="EMBL" id="RKLQ01000005">
    <property type="protein sequence ID" value="MBX0305707.1"/>
    <property type="molecule type" value="Genomic_DNA"/>
</dbReference>
<accession>A0A8J7YHM3</accession>
<protein>
    <submittedName>
        <fullName evidence="1">Uncharacterized protein</fullName>
    </submittedName>
</protein>
<keyword evidence="2" id="KW-1185">Reference proteome</keyword>
<dbReference type="AlphaFoldDB" id="A0A8J7YHM3"/>
<dbReference type="Proteomes" id="UP000783863">
    <property type="component" value="Unassembled WGS sequence"/>
</dbReference>
<comment type="caution">
    <text evidence="1">The sequence shown here is derived from an EMBL/GenBank/DDBJ whole genome shotgun (WGS) entry which is preliminary data.</text>
</comment>
<dbReference type="RefSeq" id="WP_220589900.1">
    <property type="nucleotide sequence ID" value="NZ_RKLQ01000005.1"/>
</dbReference>